<evidence type="ECO:0000313" key="2">
    <source>
        <dbReference type="Proteomes" id="UP000008177"/>
    </source>
</evidence>
<reference evidence="2" key="1">
    <citation type="journal article" date="2011" name="PLoS Genet.">
        <title>Genomic analysis of the necrotrophic fungal pathogens Sclerotinia sclerotiorum and Botrytis cinerea.</title>
        <authorList>
            <person name="Amselem J."/>
            <person name="Cuomo C.A."/>
            <person name="van Kan J.A."/>
            <person name="Viaud M."/>
            <person name="Benito E.P."/>
            <person name="Couloux A."/>
            <person name="Coutinho P.M."/>
            <person name="de Vries R.P."/>
            <person name="Dyer P.S."/>
            <person name="Fillinger S."/>
            <person name="Fournier E."/>
            <person name="Gout L."/>
            <person name="Hahn M."/>
            <person name="Kohn L."/>
            <person name="Lapalu N."/>
            <person name="Plummer K.M."/>
            <person name="Pradier J.M."/>
            <person name="Quevillon E."/>
            <person name="Sharon A."/>
            <person name="Simon A."/>
            <person name="ten Have A."/>
            <person name="Tudzynski B."/>
            <person name="Tudzynski P."/>
            <person name="Wincker P."/>
            <person name="Andrew M."/>
            <person name="Anthouard V."/>
            <person name="Beever R.E."/>
            <person name="Beffa R."/>
            <person name="Benoit I."/>
            <person name="Bouzid O."/>
            <person name="Brault B."/>
            <person name="Chen Z."/>
            <person name="Choquer M."/>
            <person name="Collemare J."/>
            <person name="Cotton P."/>
            <person name="Danchin E.G."/>
            <person name="Da Silva C."/>
            <person name="Gautier A."/>
            <person name="Giraud C."/>
            <person name="Giraud T."/>
            <person name="Gonzalez C."/>
            <person name="Grossetete S."/>
            <person name="Guldener U."/>
            <person name="Henrissat B."/>
            <person name="Howlett B.J."/>
            <person name="Kodira C."/>
            <person name="Kretschmer M."/>
            <person name="Lappartient A."/>
            <person name="Leroch M."/>
            <person name="Levis C."/>
            <person name="Mauceli E."/>
            <person name="Neuveglise C."/>
            <person name="Oeser B."/>
            <person name="Pearson M."/>
            <person name="Poulain J."/>
            <person name="Poussereau N."/>
            <person name="Quesneville H."/>
            <person name="Rascle C."/>
            <person name="Schumacher J."/>
            <person name="Segurens B."/>
            <person name="Sexton A."/>
            <person name="Silva E."/>
            <person name="Sirven C."/>
            <person name="Soanes D.M."/>
            <person name="Talbot N.J."/>
            <person name="Templeton M."/>
            <person name="Yandava C."/>
            <person name="Yarden O."/>
            <person name="Zeng Q."/>
            <person name="Rollins J.A."/>
            <person name="Lebrun M.H."/>
            <person name="Dickman M."/>
        </authorList>
    </citation>
    <scope>NUCLEOTIDE SEQUENCE [LARGE SCALE GENOMIC DNA]</scope>
    <source>
        <strain evidence="2">T4</strain>
    </source>
</reference>
<organism evidence="1 2">
    <name type="scientific">Botryotinia fuckeliana (strain T4)</name>
    <name type="common">Noble rot fungus</name>
    <name type="synonym">Botrytis cinerea</name>
    <dbReference type="NCBI Taxonomy" id="999810"/>
    <lineage>
        <taxon>Eukaryota</taxon>
        <taxon>Fungi</taxon>
        <taxon>Dikarya</taxon>
        <taxon>Ascomycota</taxon>
        <taxon>Pezizomycotina</taxon>
        <taxon>Leotiomycetes</taxon>
        <taxon>Helotiales</taxon>
        <taxon>Sclerotiniaceae</taxon>
        <taxon>Botrytis</taxon>
    </lineage>
</organism>
<dbReference type="HOGENOM" id="CLU_2670777_0_0_1"/>
<proteinExistence type="predicted"/>
<name>G2XZV3_BOTF4</name>
<gene>
    <name evidence="1" type="ORF">BofuT4_uP050080.1</name>
</gene>
<protein>
    <submittedName>
        <fullName evidence="1">Uncharacterized protein</fullName>
    </submittedName>
</protein>
<dbReference type="Proteomes" id="UP000008177">
    <property type="component" value="Unplaced contigs"/>
</dbReference>
<dbReference type="InParanoid" id="G2XZV3"/>
<dbReference type="AlphaFoldDB" id="G2XZV3"/>
<dbReference type="EMBL" id="FQ790278">
    <property type="protein sequence ID" value="CCD45990.1"/>
    <property type="molecule type" value="Genomic_DNA"/>
</dbReference>
<evidence type="ECO:0000313" key="1">
    <source>
        <dbReference type="EMBL" id="CCD45990.1"/>
    </source>
</evidence>
<sequence length="75" mass="8629">MVTVKPSMWQLLLLTQRSNVDVGEAIEDGCVLYRAYLLIREKRAMEDARRNQRSLMAHANTAIRIGHQFLQNGMV</sequence>
<accession>G2XZV3</accession>